<proteinExistence type="predicted"/>
<accession>A0A6C0K975</accession>
<organism evidence="1">
    <name type="scientific">viral metagenome</name>
    <dbReference type="NCBI Taxonomy" id="1070528"/>
    <lineage>
        <taxon>unclassified sequences</taxon>
        <taxon>metagenomes</taxon>
        <taxon>organismal metagenomes</taxon>
    </lineage>
</organism>
<dbReference type="EMBL" id="MN740828">
    <property type="protein sequence ID" value="QHU13953.1"/>
    <property type="molecule type" value="Genomic_DNA"/>
</dbReference>
<protein>
    <recommendedName>
        <fullName evidence="2">Glycosyltransferase</fullName>
    </recommendedName>
</protein>
<evidence type="ECO:0000313" key="1">
    <source>
        <dbReference type="EMBL" id="QHU13953.1"/>
    </source>
</evidence>
<name>A0A6C0K975_9ZZZZ</name>
<reference evidence="1" key="1">
    <citation type="journal article" date="2020" name="Nature">
        <title>Giant virus diversity and host interactions through global metagenomics.</title>
        <authorList>
            <person name="Schulz F."/>
            <person name="Roux S."/>
            <person name="Paez-Espino D."/>
            <person name="Jungbluth S."/>
            <person name="Walsh D.A."/>
            <person name="Denef V.J."/>
            <person name="McMahon K.D."/>
            <person name="Konstantinidis K.T."/>
            <person name="Eloe-Fadrosh E.A."/>
            <person name="Kyrpides N.C."/>
            <person name="Woyke T."/>
        </authorList>
    </citation>
    <scope>NUCLEOTIDE SEQUENCE</scope>
    <source>
        <strain evidence="1">GVMAG-S-1101182-85</strain>
    </source>
</reference>
<dbReference type="AlphaFoldDB" id="A0A6C0K975"/>
<sequence length="220" mass="25728">MYLVIPTIKGYEVALNMLQESIPVAWRSKIIYVYQKESEDSIQEENGCITVKLKRNIYEYANWIAAQMSIDAKLVKSDEWFLFLHDTCKFGPRSQDLIEKILAKLTVSNTTLFWLSRNGQANICLIRQPMIAYGYDLYKSIDRMTKEEAVQYEWKWLKQPSPLCPKLWPNGQAAVREVCELKGDRPIYGPNLRSVGYFHAIDLEKYYYELREGRAHIEAP</sequence>
<evidence type="ECO:0008006" key="2">
    <source>
        <dbReference type="Google" id="ProtNLM"/>
    </source>
</evidence>